<evidence type="ECO:0000313" key="1">
    <source>
        <dbReference type="EMBL" id="KIK58440.1"/>
    </source>
</evidence>
<accession>A0A0D0B529</accession>
<protein>
    <submittedName>
        <fullName evidence="1">Uncharacterized protein</fullName>
    </submittedName>
</protein>
<dbReference type="Proteomes" id="UP000053593">
    <property type="component" value="Unassembled WGS sequence"/>
</dbReference>
<organism evidence="1 2">
    <name type="scientific">Collybiopsis luxurians FD-317 M1</name>
    <dbReference type="NCBI Taxonomy" id="944289"/>
    <lineage>
        <taxon>Eukaryota</taxon>
        <taxon>Fungi</taxon>
        <taxon>Dikarya</taxon>
        <taxon>Basidiomycota</taxon>
        <taxon>Agaricomycotina</taxon>
        <taxon>Agaricomycetes</taxon>
        <taxon>Agaricomycetidae</taxon>
        <taxon>Agaricales</taxon>
        <taxon>Marasmiineae</taxon>
        <taxon>Omphalotaceae</taxon>
        <taxon>Collybiopsis</taxon>
        <taxon>Collybiopsis luxurians</taxon>
    </lineage>
</organism>
<sequence>MSSKRKNKEVEAPEIWAKWSKVALQAVLGAFSFPGQTLAMHSNTEDSSTVIEPTSASTPHMAFVNPFSPYFKTRCSQNSSTLKDYMVTLLKSAPSAESTGILLYFLPHDHCLNYFYLHKSLFLFPPGSHSKPKSSKDKDVIPPSAESTGMVLYFLLHNCCLHWSYSHSYALSTRFLFET</sequence>
<reference evidence="1 2" key="1">
    <citation type="submission" date="2014-04" db="EMBL/GenBank/DDBJ databases">
        <title>Evolutionary Origins and Diversification of the Mycorrhizal Mutualists.</title>
        <authorList>
            <consortium name="DOE Joint Genome Institute"/>
            <consortium name="Mycorrhizal Genomics Consortium"/>
            <person name="Kohler A."/>
            <person name="Kuo A."/>
            <person name="Nagy L.G."/>
            <person name="Floudas D."/>
            <person name="Copeland A."/>
            <person name="Barry K.W."/>
            <person name="Cichocki N."/>
            <person name="Veneault-Fourrey C."/>
            <person name="LaButti K."/>
            <person name="Lindquist E.A."/>
            <person name="Lipzen A."/>
            <person name="Lundell T."/>
            <person name="Morin E."/>
            <person name="Murat C."/>
            <person name="Riley R."/>
            <person name="Ohm R."/>
            <person name="Sun H."/>
            <person name="Tunlid A."/>
            <person name="Henrissat B."/>
            <person name="Grigoriev I.V."/>
            <person name="Hibbett D.S."/>
            <person name="Martin F."/>
        </authorList>
    </citation>
    <scope>NUCLEOTIDE SEQUENCE [LARGE SCALE GENOMIC DNA]</scope>
    <source>
        <strain evidence="1 2">FD-317 M1</strain>
    </source>
</reference>
<keyword evidence="2" id="KW-1185">Reference proteome</keyword>
<proteinExistence type="predicted"/>
<evidence type="ECO:0000313" key="2">
    <source>
        <dbReference type="Proteomes" id="UP000053593"/>
    </source>
</evidence>
<name>A0A0D0B529_9AGAR</name>
<dbReference type="AlphaFoldDB" id="A0A0D0B529"/>
<gene>
    <name evidence="1" type="ORF">GYMLUDRAFT_60720</name>
</gene>
<dbReference type="EMBL" id="KN834785">
    <property type="protein sequence ID" value="KIK58440.1"/>
    <property type="molecule type" value="Genomic_DNA"/>
</dbReference>
<dbReference type="HOGENOM" id="CLU_127214_0_0_1"/>